<dbReference type="InterPro" id="IPR032816">
    <property type="entry name" value="VTT_dom"/>
</dbReference>
<comment type="caution">
    <text evidence="8">The sequence shown here is derived from an EMBL/GenBank/DDBJ whole genome shotgun (WGS) entry which is preliminary data.</text>
</comment>
<keyword evidence="9" id="KW-1185">Reference proteome</keyword>
<dbReference type="Pfam" id="PF09335">
    <property type="entry name" value="VTT_dom"/>
    <property type="match status" value="1"/>
</dbReference>
<comment type="subcellular location">
    <subcellularLocation>
        <location evidence="1 6">Cell membrane</location>
        <topology evidence="1 6">Multi-pass membrane protein</topology>
    </subcellularLocation>
</comment>
<gene>
    <name evidence="8" type="ORF">EDD53_2920</name>
</gene>
<dbReference type="PANTHER" id="PTHR12677">
    <property type="entry name" value="GOLGI APPARATUS MEMBRANE PROTEIN TVP38-RELATED"/>
    <property type="match status" value="1"/>
</dbReference>
<evidence type="ECO:0000256" key="2">
    <source>
        <dbReference type="ARBA" id="ARBA00022475"/>
    </source>
</evidence>
<evidence type="ECO:0000256" key="5">
    <source>
        <dbReference type="ARBA" id="ARBA00023136"/>
    </source>
</evidence>
<dbReference type="EMBL" id="RKQK01000005">
    <property type="protein sequence ID" value="RPE63320.1"/>
    <property type="molecule type" value="Genomic_DNA"/>
</dbReference>
<accession>A0A3N4UNA8</accession>
<evidence type="ECO:0000256" key="1">
    <source>
        <dbReference type="ARBA" id="ARBA00004651"/>
    </source>
</evidence>
<keyword evidence="4 6" id="KW-1133">Transmembrane helix</keyword>
<feature type="transmembrane region" description="Helical" evidence="6">
    <location>
        <begin position="242"/>
        <end position="264"/>
    </location>
</feature>
<dbReference type="InterPro" id="IPR015414">
    <property type="entry name" value="TMEM64"/>
</dbReference>
<proteinExistence type="inferred from homology"/>
<protein>
    <recommendedName>
        <fullName evidence="6">TVP38/TMEM64 family membrane protein</fullName>
    </recommendedName>
</protein>
<dbReference type="AlphaFoldDB" id="A0A3N4UNA8"/>
<organism evidence="8 9">
    <name type="scientific">Pacificibacter maritimus</name>
    <dbReference type="NCBI Taxonomy" id="762213"/>
    <lineage>
        <taxon>Bacteria</taxon>
        <taxon>Pseudomonadati</taxon>
        <taxon>Pseudomonadota</taxon>
        <taxon>Alphaproteobacteria</taxon>
        <taxon>Rhodobacterales</taxon>
        <taxon>Roseobacteraceae</taxon>
        <taxon>Pacificibacter</taxon>
    </lineage>
</organism>
<evidence type="ECO:0000256" key="4">
    <source>
        <dbReference type="ARBA" id="ARBA00022989"/>
    </source>
</evidence>
<evidence type="ECO:0000259" key="7">
    <source>
        <dbReference type="Pfam" id="PF09335"/>
    </source>
</evidence>
<reference evidence="8 9" key="1">
    <citation type="submission" date="2018-11" db="EMBL/GenBank/DDBJ databases">
        <title>Genomic Encyclopedia of Type Strains, Phase IV (KMG-IV): sequencing the most valuable type-strain genomes for metagenomic binning, comparative biology and taxonomic classification.</title>
        <authorList>
            <person name="Goeker M."/>
        </authorList>
    </citation>
    <scope>NUCLEOTIDE SEQUENCE [LARGE SCALE GENOMIC DNA]</scope>
    <source>
        <strain evidence="8 9">DSM 104731</strain>
    </source>
</reference>
<feature type="transmembrane region" description="Helical" evidence="6">
    <location>
        <begin position="154"/>
        <end position="180"/>
    </location>
</feature>
<evidence type="ECO:0000256" key="6">
    <source>
        <dbReference type="RuleBase" id="RU366058"/>
    </source>
</evidence>
<feature type="domain" description="VTT" evidence="7">
    <location>
        <begin position="146"/>
        <end position="262"/>
    </location>
</feature>
<sequence>MSIDLRHIRKRIPSIITVSHPKITLWSLSREMQRFYWPLYVSRPILSLKHLKGKPLPDSRPEIEQDPCGLEDPCVQGSWKRFVPLALFVALAIALAVVFRDSLSFEALAQNRETLIAYRDSHYFAAVAVFIALYIAVVTFSLPGATVATLAGGFLFGAFPGVLFNVAGATIGASCLFLAVRWGLGEWLAAKMDASSGRIKQVKDSIDTNQWPMLFLIRLLPILPFFVANLLPAFVGVPLRRFVISTGIGIIPGTLVITSIGSGLGSVLDEGGAPDLGVFFEPRILLPLLGLAALSAAPIVYKRYKSNLGGSYEKD</sequence>
<keyword evidence="2 6" id="KW-1003">Cell membrane</keyword>
<feature type="transmembrane region" description="Helical" evidence="6">
    <location>
        <begin position="215"/>
        <end position="235"/>
    </location>
</feature>
<dbReference type="GO" id="GO:0005886">
    <property type="term" value="C:plasma membrane"/>
    <property type="evidence" value="ECO:0007669"/>
    <property type="project" value="UniProtKB-SubCell"/>
</dbReference>
<feature type="transmembrane region" description="Helical" evidence="6">
    <location>
        <begin position="284"/>
        <end position="301"/>
    </location>
</feature>
<dbReference type="Proteomes" id="UP000269689">
    <property type="component" value="Unassembled WGS sequence"/>
</dbReference>
<evidence type="ECO:0000256" key="3">
    <source>
        <dbReference type="ARBA" id="ARBA00022692"/>
    </source>
</evidence>
<evidence type="ECO:0000313" key="8">
    <source>
        <dbReference type="EMBL" id="RPE63320.1"/>
    </source>
</evidence>
<keyword evidence="5 6" id="KW-0472">Membrane</keyword>
<dbReference type="PANTHER" id="PTHR12677:SF59">
    <property type="entry name" value="GOLGI APPARATUS MEMBRANE PROTEIN TVP38-RELATED"/>
    <property type="match status" value="1"/>
</dbReference>
<evidence type="ECO:0000313" key="9">
    <source>
        <dbReference type="Proteomes" id="UP000269689"/>
    </source>
</evidence>
<comment type="similarity">
    <text evidence="6">Belongs to the TVP38/TMEM64 family.</text>
</comment>
<keyword evidence="3 6" id="KW-0812">Transmembrane</keyword>
<feature type="transmembrane region" description="Helical" evidence="6">
    <location>
        <begin position="82"/>
        <end position="103"/>
    </location>
</feature>
<feature type="transmembrane region" description="Helical" evidence="6">
    <location>
        <begin position="123"/>
        <end position="142"/>
    </location>
</feature>
<name>A0A3N4UNA8_9RHOB</name>